<dbReference type="CDD" id="cd06850">
    <property type="entry name" value="biotinyl_domain"/>
    <property type="match status" value="1"/>
</dbReference>
<dbReference type="InterPro" id="IPR011053">
    <property type="entry name" value="Single_hybrid_motif"/>
</dbReference>
<evidence type="ECO:0000259" key="11">
    <source>
        <dbReference type="PROSITE" id="PS50968"/>
    </source>
</evidence>
<evidence type="ECO:0000256" key="5">
    <source>
        <dbReference type="ARBA" id="ARBA00022832"/>
    </source>
</evidence>
<accession>A0ABU6FKD6</accession>
<evidence type="ECO:0000256" key="6">
    <source>
        <dbReference type="ARBA" id="ARBA00023098"/>
    </source>
</evidence>
<evidence type="ECO:0000256" key="3">
    <source>
        <dbReference type="ARBA" id="ARBA00017562"/>
    </source>
</evidence>
<gene>
    <name evidence="12" type="ORF">OW717_00435</name>
</gene>
<dbReference type="EMBL" id="JAQGFR010000010">
    <property type="protein sequence ID" value="MEB8512506.1"/>
    <property type="molecule type" value="Genomic_DNA"/>
</dbReference>
<dbReference type="InterPro" id="IPR001882">
    <property type="entry name" value="Biotin_BS"/>
</dbReference>
<comment type="caution">
    <text evidence="12">The sequence shown here is derived from an EMBL/GenBank/DDBJ whole genome shotgun (WGS) entry which is preliminary data.</text>
</comment>
<dbReference type="InterPro" id="IPR000089">
    <property type="entry name" value="Biotin_lipoyl"/>
</dbReference>
<dbReference type="InterPro" id="IPR001249">
    <property type="entry name" value="AcCoA_biotinCC"/>
</dbReference>
<sequence>MTASNKNWDGLTEAIQSQAYSDGISSMAINYAEVLEILRLIDSTSNISKLSLSLGDIQIEVERGARIQPQVAPVEAVGTTGMASERGQPSEPKLQSPVRQESEQVLSGEAAVRAPIAGIFYRSPMPDEPPFVEVGDAIEEDTIIGIVEVMKVMNNIRAGTRGIVREICAENEQLIQFDQVI</sequence>
<dbReference type="PROSITE" id="PS50968">
    <property type="entry name" value="BIOTINYL_LIPOYL"/>
    <property type="match status" value="1"/>
</dbReference>
<dbReference type="PROSITE" id="PS00188">
    <property type="entry name" value="BIOTIN"/>
    <property type="match status" value="1"/>
</dbReference>
<evidence type="ECO:0000256" key="2">
    <source>
        <dbReference type="ARBA" id="ARBA00005194"/>
    </source>
</evidence>
<dbReference type="RefSeq" id="WP_325801282.1">
    <property type="nucleotide sequence ID" value="NZ_JAQGFR010000010.1"/>
</dbReference>
<dbReference type="PRINTS" id="PR01071">
    <property type="entry name" value="ACOABIOTINCC"/>
</dbReference>
<dbReference type="Gene3D" id="2.40.50.100">
    <property type="match status" value="1"/>
</dbReference>
<dbReference type="InterPro" id="IPR050709">
    <property type="entry name" value="Biotin_Carboxyl_Carrier/Decarb"/>
</dbReference>
<organism evidence="12 13">
    <name type="scientific">Acidithiobacillus ferriphilus</name>
    <dbReference type="NCBI Taxonomy" id="1689834"/>
    <lineage>
        <taxon>Bacteria</taxon>
        <taxon>Pseudomonadati</taxon>
        <taxon>Pseudomonadota</taxon>
        <taxon>Acidithiobacillia</taxon>
        <taxon>Acidithiobacillales</taxon>
        <taxon>Acidithiobacillaceae</taxon>
        <taxon>Acidithiobacillus</taxon>
    </lineage>
</organism>
<dbReference type="PANTHER" id="PTHR45266:SF3">
    <property type="entry name" value="OXALOACETATE DECARBOXYLASE ALPHA CHAIN"/>
    <property type="match status" value="1"/>
</dbReference>
<evidence type="ECO:0000256" key="7">
    <source>
        <dbReference type="ARBA" id="ARBA00023160"/>
    </source>
</evidence>
<evidence type="ECO:0000256" key="10">
    <source>
        <dbReference type="SAM" id="MobiDB-lite"/>
    </source>
</evidence>
<evidence type="ECO:0000313" key="13">
    <source>
        <dbReference type="Proteomes" id="UP001308776"/>
    </source>
</evidence>
<evidence type="ECO:0000256" key="8">
    <source>
        <dbReference type="ARBA" id="ARBA00023267"/>
    </source>
</evidence>
<proteinExistence type="predicted"/>
<dbReference type="SUPFAM" id="SSF51230">
    <property type="entry name" value="Single hybrid motif"/>
    <property type="match status" value="1"/>
</dbReference>
<dbReference type="PANTHER" id="PTHR45266">
    <property type="entry name" value="OXALOACETATE DECARBOXYLASE ALPHA CHAIN"/>
    <property type="match status" value="1"/>
</dbReference>
<keyword evidence="7 9" id="KW-0275">Fatty acid biosynthesis</keyword>
<keyword evidence="8 9" id="KW-0092">Biotin</keyword>
<evidence type="ECO:0000256" key="4">
    <source>
        <dbReference type="ARBA" id="ARBA00022516"/>
    </source>
</evidence>
<feature type="domain" description="Lipoyl-binding" evidence="11">
    <location>
        <begin position="109"/>
        <end position="181"/>
    </location>
</feature>
<keyword evidence="4 9" id="KW-0444">Lipid biosynthesis</keyword>
<feature type="non-terminal residue" evidence="12">
    <location>
        <position position="181"/>
    </location>
</feature>
<evidence type="ECO:0000313" key="12">
    <source>
        <dbReference type="EMBL" id="MEB8512506.1"/>
    </source>
</evidence>
<evidence type="ECO:0000256" key="1">
    <source>
        <dbReference type="ARBA" id="ARBA00003761"/>
    </source>
</evidence>
<dbReference type="Pfam" id="PF00364">
    <property type="entry name" value="Biotin_lipoyl"/>
    <property type="match status" value="1"/>
</dbReference>
<keyword evidence="6 9" id="KW-0443">Lipid metabolism</keyword>
<comment type="pathway">
    <text evidence="2 9">Lipid metabolism; fatty acid biosynthesis.</text>
</comment>
<keyword evidence="5 9" id="KW-0276">Fatty acid metabolism</keyword>
<reference evidence="12 13" key="1">
    <citation type="submission" date="2022-11" db="EMBL/GenBank/DDBJ databases">
        <title>Comparative genomics analysis of Acidithiobacillus ferriphilus.</title>
        <authorList>
            <person name="Ma L."/>
        </authorList>
    </citation>
    <scope>NUCLEOTIDE SEQUENCE [LARGE SCALE GENOMIC DNA]</scope>
    <source>
        <strain evidence="12 13">DY15</strain>
    </source>
</reference>
<evidence type="ECO:0000256" key="9">
    <source>
        <dbReference type="RuleBase" id="RU364072"/>
    </source>
</evidence>
<protein>
    <recommendedName>
        <fullName evidence="3 9">Biotin carboxyl carrier protein of acetyl-CoA carboxylase</fullName>
    </recommendedName>
</protein>
<dbReference type="Proteomes" id="UP001308776">
    <property type="component" value="Unassembled WGS sequence"/>
</dbReference>
<feature type="region of interest" description="Disordered" evidence="10">
    <location>
        <begin position="77"/>
        <end position="99"/>
    </location>
</feature>
<name>A0ABU6FKD6_9PROT</name>
<keyword evidence="13" id="KW-1185">Reference proteome</keyword>
<comment type="function">
    <text evidence="1 9">This protein is a component of the acetyl coenzyme A carboxylase complex; first, biotin carboxylase catalyzes the carboxylation of the carrier protein and then the transcarboxylase transfers the carboxyl group to form malonyl-CoA.</text>
</comment>